<dbReference type="GO" id="GO:0008270">
    <property type="term" value="F:zinc ion binding"/>
    <property type="evidence" value="ECO:0007669"/>
    <property type="project" value="InterPro"/>
</dbReference>
<dbReference type="InterPro" id="IPR036864">
    <property type="entry name" value="Zn2-C6_fun-type_DNA-bd_sf"/>
</dbReference>
<dbReference type="STRING" id="1448315.A0A319CB73"/>
<organism evidence="7 8">
    <name type="scientific">Aspergillus uvarum CBS 121591</name>
    <dbReference type="NCBI Taxonomy" id="1448315"/>
    <lineage>
        <taxon>Eukaryota</taxon>
        <taxon>Fungi</taxon>
        <taxon>Dikarya</taxon>
        <taxon>Ascomycota</taxon>
        <taxon>Pezizomycotina</taxon>
        <taxon>Eurotiomycetes</taxon>
        <taxon>Eurotiomycetidae</taxon>
        <taxon>Eurotiales</taxon>
        <taxon>Aspergillaceae</taxon>
        <taxon>Aspergillus</taxon>
        <taxon>Aspergillus subgen. Circumdati</taxon>
    </lineage>
</organism>
<accession>A0A319CB73</accession>
<keyword evidence="5" id="KW-0732">Signal</keyword>
<keyword evidence="3" id="KW-0804">Transcription</keyword>
<dbReference type="PANTHER" id="PTHR47657">
    <property type="entry name" value="STEROL REGULATORY ELEMENT-BINDING PROTEIN ECM22"/>
    <property type="match status" value="1"/>
</dbReference>
<keyword evidence="4" id="KW-0539">Nucleus</keyword>
<evidence type="ECO:0000259" key="6">
    <source>
        <dbReference type="PROSITE" id="PS50048"/>
    </source>
</evidence>
<gene>
    <name evidence="7" type="ORF">BO82DRAFT_384049</name>
</gene>
<dbReference type="Gene3D" id="4.10.240.10">
    <property type="entry name" value="Zn(2)-C6 fungal-type DNA-binding domain"/>
    <property type="match status" value="1"/>
</dbReference>
<dbReference type="SUPFAM" id="SSF57701">
    <property type="entry name" value="Zn2/Cys6 DNA-binding domain"/>
    <property type="match status" value="1"/>
</dbReference>
<dbReference type="Pfam" id="PF00172">
    <property type="entry name" value="Zn_clus"/>
    <property type="match status" value="1"/>
</dbReference>
<proteinExistence type="predicted"/>
<dbReference type="RefSeq" id="XP_025491261.1">
    <property type="nucleotide sequence ID" value="XM_025638075.1"/>
</dbReference>
<dbReference type="PANTHER" id="PTHR47657:SF3">
    <property type="entry name" value="ORSELLINIC ACID_F9775 BIOSYNTHESIS CLUSTER PROTEIN D-RELATED"/>
    <property type="match status" value="1"/>
</dbReference>
<evidence type="ECO:0000313" key="8">
    <source>
        <dbReference type="Proteomes" id="UP000248340"/>
    </source>
</evidence>
<name>A0A319CB73_9EURO</name>
<sequence length="457" mass="51640">MFFGSGSCQRLPVLISICLILWHTNLDPSITPYTRTQARKTHRKSRLSCRNCKRRRIKCDEIRPHCTNCVRHAVECDYSLPPKNSASSTEWSSPSSSAVLEQRDVSYTYITSTPTNFKSPIRAYSRPHASAQPTQQQPIPPSDEIAKRPFQFTVTDMALFHHLCRLGFSHHYVLHILLALSGFNLVRESNGFPWNRYIGTQEDFLAEADSHLHTAVQEITALTSQLNSENAPAIYTSAVFIFLCSLAKGPEPGEYLAFRDDGESGYLGLFLGVRSILEFCQNELPIDVCYLGRGRPKSRRGCRECARAGRHPRYQRSIRPDGYDSQCTMLHDLVSPNIPETDPRSSSYHRMLGQLHYSLHAVLGPGPRAAGMSLFPLIFSWLEQLPDDLVQDLQYREPIALILFAFFAVLLNQLDQAGVYCHLDLAYQPFIQWPVDQMLVGGLAHVVETGENWPSVI</sequence>
<dbReference type="GeneID" id="37140817"/>
<dbReference type="GO" id="GO:0000981">
    <property type="term" value="F:DNA-binding transcription factor activity, RNA polymerase II-specific"/>
    <property type="evidence" value="ECO:0007669"/>
    <property type="project" value="InterPro"/>
</dbReference>
<dbReference type="InterPro" id="IPR052400">
    <property type="entry name" value="Zn2-C6_fungal_TF"/>
</dbReference>
<dbReference type="AlphaFoldDB" id="A0A319CB73"/>
<reference evidence="7 8" key="1">
    <citation type="submission" date="2016-12" db="EMBL/GenBank/DDBJ databases">
        <title>The genomes of Aspergillus section Nigri reveals drivers in fungal speciation.</title>
        <authorList>
            <consortium name="DOE Joint Genome Institute"/>
            <person name="Vesth T.C."/>
            <person name="Nybo J."/>
            <person name="Theobald S."/>
            <person name="Brandl J."/>
            <person name="Frisvad J.C."/>
            <person name="Nielsen K.F."/>
            <person name="Lyhne E.K."/>
            <person name="Kogle M.E."/>
            <person name="Kuo A."/>
            <person name="Riley R."/>
            <person name="Clum A."/>
            <person name="Nolan M."/>
            <person name="Lipzen A."/>
            <person name="Salamov A."/>
            <person name="Henrissat B."/>
            <person name="Wiebenga A."/>
            <person name="De Vries R.P."/>
            <person name="Grigoriev I.V."/>
            <person name="Mortensen U.H."/>
            <person name="Andersen M.R."/>
            <person name="Baker S.E."/>
        </authorList>
    </citation>
    <scope>NUCLEOTIDE SEQUENCE [LARGE SCALE GENOMIC DNA]</scope>
    <source>
        <strain evidence="7 8">CBS 121591</strain>
    </source>
</reference>
<dbReference type="EMBL" id="KZ821705">
    <property type="protein sequence ID" value="PYH81061.1"/>
    <property type="molecule type" value="Genomic_DNA"/>
</dbReference>
<evidence type="ECO:0000256" key="2">
    <source>
        <dbReference type="ARBA" id="ARBA00023125"/>
    </source>
</evidence>
<protein>
    <recommendedName>
        <fullName evidence="6">Zn(2)-C6 fungal-type domain-containing protein</fullName>
    </recommendedName>
</protein>
<keyword evidence="1" id="KW-0805">Transcription regulation</keyword>
<dbReference type="Proteomes" id="UP000248340">
    <property type="component" value="Unassembled WGS sequence"/>
</dbReference>
<dbReference type="SMART" id="SM00066">
    <property type="entry name" value="GAL4"/>
    <property type="match status" value="1"/>
</dbReference>
<feature type="domain" description="Zn(2)-C6 fungal-type" evidence="6">
    <location>
        <begin position="48"/>
        <end position="78"/>
    </location>
</feature>
<evidence type="ECO:0000256" key="1">
    <source>
        <dbReference type="ARBA" id="ARBA00023015"/>
    </source>
</evidence>
<dbReference type="PROSITE" id="PS00463">
    <property type="entry name" value="ZN2_CY6_FUNGAL_1"/>
    <property type="match status" value="1"/>
</dbReference>
<dbReference type="PROSITE" id="PS50048">
    <property type="entry name" value="ZN2_CY6_FUNGAL_2"/>
    <property type="match status" value="1"/>
</dbReference>
<dbReference type="CDD" id="cd00067">
    <property type="entry name" value="GAL4"/>
    <property type="match status" value="1"/>
</dbReference>
<dbReference type="OrthoDB" id="5226580at2759"/>
<dbReference type="InterPro" id="IPR001138">
    <property type="entry name" value="Zn2Cys6_DnaBD"/>
</dbReference>
<evidence type="ECO:0000256" key="5">
    <source>
        <dbReference type="SAM" id="SignalP"/>
    </source>
</evidence>
<keyword evidence="2" id="KW-0238">DNA-binding</keyword>
<keyword evidence="8" id="KW-1185">Reference proteome</keyword>
<dbReference type="VEuPathDB" id="FungiDB:BO82DRAFT_384049"/>
<evidence type="ECO:0000256" key="4">
    <source>
        <dbReference type="ARBA" id="ARBA00023242"/>
    </source>
</evidence>
<evidence type="ECO:0000313" key="7">
    <source>
        <dbReference type="EMBL" id="PYH81061.1"/>
    </source>
</evidence>
<feature type="signal peptide" evidence="5">
    <location>
        <begin position="1"/>
        <end position="26"/>
    </location>
</feature>
<dbReference type="GO" id="GO:0009893">
    <property type="term" value="P:positive regulation of metabolic process"/>
    <property type="evidence" value="ECO:0007669"/>
    <property type="project" value="UniProtKB-ARBA"/>
</dbReference>
<feature type="chain" id="PRO_5016261204" description="Zn(2)-C6 fungal-type domain-containing protein" evidence="5">
    <location>
        <begin position="27"/>
        <end position="457"/>
    </location>
</feature>
<dbReference type="GO" id="GO:0003677">
    <property type="term" value="F:DNA binding"/>
    <property type="evidence" value="ECO:0007669"/>
    <property type="project" value="UniProtKB-KW"/>
</dbReference>
<evidence type="ECO:0000256" key="3">
    <source>
        <dbReference type="ARBA" id="ARBA00023163"/>
    </source>
</evidence>